<reference evidence="1" key="1">
    <citation type="journal article" date="2014" name="Front. Microbiol.">
        <title>High frequency of phylogenetically diverse reductive dehalogenase-homologous genes in deep subseafloor sedimentary metagenomes.</title>
        <authorList>
            <person name="Kawai M."/>
            <person name="Futagami T."/>
            <person name="Toyoda A."/>
            <person name="Takaki Y."/>
            <person name="Nishi S."/>
            <person name="Hori S."/>
            <person name="Arai W."/>
            <person name="Tsubouchi T."/>
            <person name="Morono Y."/>
            <person name="Uchiyama I."/>
            <person name="Ito T."/>
            <person name="Fujiyama A."/>
            <person name="Inagaki F."/>
            <person name="Takami H."/>
        </authorList>
    </citation>
    <scope>NUCLEOTIDE SEQUENCE</scope>
    <source>
        <strain evidence="1">Expedition CK06-06</strain>
    </source>
</reference>
<sequence>QIRWCDYLNFKAKAGNWQGRPYGLVGDGD</sequence>
<gene>
    <name evidence="1" type="ORF">S12H4_40830</name>
</gene>
<comment type="caution">
    <text evidence="1">The sequence shown here is derived from an EMBL/GenBank/DDBJ whole genome shotgun (WGS) entry which is preliminary data.</text>
</comment>
<name>X1STG9_9ZZZZ</name>
<evidence type="ECO:0000313" key="1">
    <source>
        <dbReference type="EMBL" id="GAI96233.1"/>
    </source>
</evidence>
<proteinExistence type="predicted"/>
<dbReference type="EMBL" id="BARW01024817">
    <property type="protein sequence ID" value="GAI96233.1"/>
    <property type="molecule type" value="Genomic_DNA"/>
</dbReference>
<dbReference type="AlphaFoldDB" id="X1STG9"/>
<organism evidence="1">
    <name type="scientific">marine sediment metagenome</name>
    <dbReference type="NCBI Taxonomy" id="412755"/>
    <lineage>
        <taxon>unclassified sequences</taxon>
        <taxon>metagenomes</taxon>
        <taxon>ecological metagenomes</taxon>
    </lineage>
</organism>
<protein>
    <submittedName>
        <fullName evidence="1">Uncharacterized protein</fullName>
    </submittedName>
</protein>
<feature type="non-terminal residue" evidence="1">
    <location>
        <position position="1"/>
    </location>
</feature>
<accession>X1STG9</accession>